<comment type="subcellular location">
    <subcellularLocation>
        <location evidence="1">Cell envelope</location>
    </subcellularLocation>
</comment>
<gene>
    <name evidence="7" type="ORF">SAMN04488569_101041</name>
</gene>
<name>A0A1I3WUJ3_9LACT</name>
<dbReference type="PROSITE" id="PS51257">
    <property type="entry name" value="PROKAR_LIPOPROTEIN"/>
    <property type="match status" value="1"/>
</dbReference>
<dbReference type="PROSITE" id="PS01039">
    <property type="entry name" value="SBP_BACTERIAL_3"/>
    <property type="match status" value="1"/>
</dbReference>
<dbReference type="InterPro" id="IPR001638">
    <property type="entry name" value="Solute-binding_3/MltF_N"/>
</dbReference>
<sequence>MNKKRKVIANIILGSALFLTACGTDSQEDTSSENTAWDDIQEAGVLRAATSGTYYPNSYHDEETNELTGFEVEILREIGERLDLEVEFTEMGVDGMLTSLNSDQLDIAALSISHAGENADKFNYSIPYKYTYMSMIVREEDNSGIETMEDLDGKKAAGAATTSYMKIAEQYGAELVIYDNATNDQYLWDVANGRTDVIINDYYGQTMALEAFPEIPVKIQEDLFFNPSYTNFSMKLGNDQLTEAVDGALEDMHADGTLSELSEEYYYGEDVTKEKDMDIMTIEIEE</sequence>
<evidence type="ECO:0000259" key="6">
    <source>
        <dbReference type="SMART" id="SM00062"/>
    </source>
</evidence>
<dbReference type="PANTHER" id="PTHR35936:SF34">
    <property type="entry name" value="ABC TRANSPORTER EXTRACELLULAR-BINDING PROTEIN YCKB-RELATED"/>
    <property type="match status" value="1"/>
</dbReference>
<dbReference type="OrthoDB" id="8613538at2"/>
<keyword evidence="8" id="KW-1185">Reference proteome</keyword>
<feature type="chain" id="PRO_5039574404" evidence="5">
    <location>
        <begin position="22"/>
        <end position="286"/>
    </location>
</feature>
<dbReference type="Gene3D" id="3.40.190.10">
    <property type="entry name" value="Periplasmic binding protein-like II"/>
    <property type="match status" value="2"/>
</dbReference>
<comment type="similarity">
    <text evidence="2 4">Belongs to the bacterial solute-binding protein 3 family.</text>
</comment>
<evidence type="ECO:0000313" key="8">
    <source>
        <dbReference type="Proteomes" id="UP000199589"/>
    </source>
</evidence>
<evidence type="ECO:0000256" key="5">
    <source>
        <dbReference type="SAM" id="SignalP"/>
    </source>
</evidence>
<organism evidence="7 8">
    <name type="scientific">Marinilactibacillus piezotolerans</name>
    <dbReference type="NCBI Taxonomy" id="258723"/>
    <lineage>
        <taxon>Bacteria</taxon>
        <taxon>Bacillati</taxon>
        <taxon>Bacillota</taxon>
        <taxon>Bacilli</taxon>
        <taxon>Lactobacillales</taxon>
        <taxon>Carnobacteriaceae</taxon>
        <taxon>Marinilactibacillus</taxon>
    </lineage>
</organism>
<evidence type="ECO:0000256" key="2">
    <source>
        <dbReference type="ARBA" id="ARBA00010333"/>
    </source>
</evidence>
<reference evidence="8" key="1">
    <citation type="submission" date="2016-10" db="EMBL/GenBank/DDBJ databases">
        <authorList>
            <person name="Varghese N."/>
            <person name="Submissions S."/>
        </authorList>
    </citation>
    <scope>NUCLEOTIDE SEQUENCE [LARGE SCALE GENOMIC DNA]</scope>
    <source>
        <strain evidence="8">DSM 16108</strain>
    </source>
</reference>
<protein>
    <submittedName>
        <fullName evidence="7">Cystine transport system substrate-binding protein</fullName>
    </submittedName>
</protein>
<dbReference type="Pfam" id="PF00497">
    <property type="entry name" value="SBP_bac_3"/>
    <property type="match status" value="1"/>
</dbReference>
<dbReference type="SMART" id="SM00062">
    <property type="entry name" value="PBPb"/>
    <property type="match status" value="1"/>
</dbReference>
<evidence type="ECO:0000256" key="1">
    <source>
        <dbReference type="ARBA" id="ARBA00004196"/>
    </source>
</evidence>
<evidence type="ECO:0000313" key="7">
    <source>
        <dbReference type="EMBL" id="SFK11304.1"/>
    </source>
</evidence>
<accession>A0A1I3WUJ3</accession>
<dbReference type="PANTHER" id="PTHR35936">
    <property type="entry name" value="MEMBRANE-BOUND LYTIC MUREIN TRANSGLYCOSYLASE F"/>
    <property type="match status" value="1"/>
</dbReference>
<dbReference type="AlphaFoldDB" id="A0A1I3WUJ3"/>
<feature type="domain" description="Solute-binding protein family 3/N-terminal" evidence="6">
    <location>
        <begin position="45"/>
        <end position="269"/>
    </location>
</feature>
<proteinExistence type="inferred from homology"/>
<evidence type="ECO:0000256" key="4">
    <source>
        <dbReference type="RuleBase" id="RU003744"/>
    </source>
</evidence>
<dbReference type="EMBL" id="FOSJ01000010">
    <property type="protein sequence ID" value="SFK11304.1"/>
    <property type="molecule type" value="Genomic_DNA"/>
</dbReference>
<keyword evidence="3 5" id="KW-0732">Signal</keyword>
<dbReference type="Proteomes" id="UP000199589">
    <property type="component" value="Unassembled WGS sequence"/>
</dbReference>
<dbReference type="InterPro" id="IPR018313">
    <property type="entry name" value="SBP_3_CS"/>
</dbReference>
<dbReference type="GO" id="GO:0030313">
    <property type="term" value="C:cell envelope"/>
    <property type="evidence" value="ECO:0007669"/>
    <property type="project" value="UniProtKB-SubCell"/>
</dbReference>
<evidence type="ECO:0000256" key="3">
    <source>
        <dbReference type="ARBA" id="ARBA00022729"/>
    </source>
</evidence>
<feature type="signal peptide" evidence="5">
    <location>
        <begin position="1"/>
        <end position="21"/>
    </location>
</feature>
<dbReference type="SUPFAM" id="SSF53850">
    <property type="entry name" value="Periplasmic binding protein-like II"/>
    <property type="match status" value="1"/>
</dbReference>
<dbReference type="RefSeq" id="WP_091896498.1">
    <property type="nucleotide sequence ID" value="NZ_FOSJ01000010.1"/>
</dbReference>